<sequence length="195" mass="22815">MKKPIDQLKPEDAIPLFVKIKKLILGNKKPDGFTRLIFSFSLFAWFMLMSWNSISYFVLLTSDIIEKNKGFSVQEVIIKNGQKLGFNGEEFLASLHGFLFHNLFIWLLIFIGLALMYRKKRIYTLFVFGGLMIHFVYMFFTLGFQYFIEDISFFDKILYFILILGTLIHSFLISKEKETALKNSVSEPNEDSENL</sequence>
<dbReference type="AlphaFoldDB" id="A0A2I0R2P4"/>
<feature type="transmembrane region" description="Helical" evidence="1">
    <location>
        <begin position="36"/>
        <end position="59"/>
    </location>
</feature>
<keyword evidence="1" id="KW-0472">Membrane</keyword>
<dbReference type="Proteomes" id="UP000236654">
    <property type="component" value="Unassembled WGS sequence"/>
</dbReference>
<keyword evidence="1" id="KW-1133">Transmembrane helix</keyword>
<evidence type="ECO:0000313" key="3">
    <source>
        <dbReference type="Proteomes" id="UP000236654"/>
    </source>
</evidence>
<dbReference type="OrthoDB" id="1467285at2"/>
<keyword evidence="1" id="KW-0812">Transmembrane</keyword>
<dbReference type="EMBL" id="PJNI01000008">
    <property type="protein sequence ID" value="PKR80829.1"/>
    <property type="molecule type" value="Genomic_DNA"/>
</dbReference>
<dbReference type="RefSeq" id="WP_101334611.1">
    <property type="nucleotide sequence ID" value="NZ_PJNI01000008.1"/>
</dbReference>
<keyword evidence="3" id="KW-1185">Reference proteome</keyword>
<gene>
    <name evidence="2" type="ORF">CW751_08665</name>
</gene>
<feature type="transmembrane region" description="Helical" evidence="1">
    <location>
        <begin position="91"/>
        <end position="115"/>
    </location>
</feature>
<protein>
    <submittedName>
        <fullName evidence="2">Uncharacterized protein</fullName>
    </submittedName>
</protein>
<accession>A0A2I0R2P4</accession>
<feature type="transmembrane region" description="Helical" evidence="1">
    <location>
        <begin position="157"/>
        <end position="174"/>
    </location>
</feature>
<evidence type="ECO:0000256" key="1">
    <source>
        <dbReference type="SAM" id="Phobius"/>
    </source>
</evidence>
<organism evidence="2 3">
    <name type="scientific">Brumimicrobium salinarum</name>
    <dbReference type="NCBI Taxonomy" id="2058658"/>
    <lineage>
        <taxon>Bacteria</taxon>
        <taxon>Pseudomonadati</taxon>
        <taxon>Bacteroidota</taxon>
        <taxon>Flavobacteriia</taxon>
        <taxon>Flavobacteriales</taxon>
        <taxon>Crocinitomicaceae</taxon>
        <taxon>Brumimicrobium</taxon>
    </lineage>
</organism>
<name>A0A2I0R2P4_9FLAO</name>
<comment type="caution">
    <text evidence="2">The sequence shown here is derived from an EMBL/GenBank/DDBJ whole genome shotgun (WGS) entry which is preliminary data.</text>
</comment>
<reference evidence="2 3" key="1">
    <citation type="submission" date="2017-12" db="EMBL/GenBank/DDBJ databases">
        <title>The draft genome sequence of Brumimicrobium saltpan LHR20.</title>
        <authorList>
            <person name="Do Z.-J."/>
            <person name="Luo H.-R."/>
        </authorList>
    </citation>
    <scope>NUCLEOTIDE SEQUENCE [LARGE SCALE GENOMIC DNA]</scope>
    <source>
        <strain evidence="2 3">LHR20</strain>
    </source>
</reference>
<proteinExistence type="predicted"/>
<evidence type="ECO:0000313" key="2">
    <source>
        <dbReference type="EMBL" id="PKR80829.1"/>
    </source>
</evidence>
<feature type="transmembrane region" description="Helical" evidence="1">
    <location>
        <begin position="122"/>
        <end position="145"/>
    </location>
</feature>